<dbReference type="InterPro" id="IPR002611">
    <property type="entry name" value="IstB_ATP-bd"/>
</dbReference>
<dbReference type="AlphaFoldDB" id="A0A1N7SR87"/>
<protein>
    <submittedName>
        <fullName evidence="2">Insertion sequence ATP-binding protein y4iQ/y4nD/y4sD</fullName>
    </submittedName>
</protein>
<dbReference type="Proteomes" id="UP000195569">
    <property type="component" value="Unassembled WGS sequence"/>
</dbReference>
<keyword evidence="2" id="KW-0067">ATP-binding</keyword>
<comment type="caution">
    <text evidence="2">The sequence shown here is derived from an EMBL/GenBank/DDBJ whole genome shotgun (WGS) entry which is preliminary data.</text>
</comment>
<evidence type="ECO:0000259" key="1">
    <source>
        <dbReference type="Pfam" id="PF01695"/>
    </source>
</evidence>
<evidence type="ECO:0000313" key="3">
    <source>
        <dbReference type="Proteomes" id="UP000195569"/>
    </source>
</evidence>
<dbReference type="GO" id="GO:0005524">
    <property type="term" value="F:ATP binding"/>
    <property type="evidence" value="ECO:0007669"/>
    <property type="project" value="UniProtKB-KW"/>
</dbReference>
<feature type="domain" description="IstB-like ATP-binding" evidence="1">
    <location>
        <begin position="14"/>
        <end position="114"/>
    </location>
</feature>
<keyword evidence="2" id="KW-0547">Nucleotide-binding</keyword>
<dbReference type="EMBL" id="CYGY02000068">
    <property type="protein sequence ID" value="SIT49447.1"/>
    <property type="molecule type" value="Genomic_DNA"/>
</dbReference>
<gene>
    <name evidence="2" type="ORF">BN2476_680145</name>
</gene>
<reference evidence="2" key="1">
    <citation type="submission" date="2016-12" db="EMBL/GenBank/DDBJ databases">
        <authorList>
            <person name="Moulin L."/>
        </authorList>
    </citation>
    <scope>NUCLEOTIDE SEQUENCE [LARGE SCALE GENOMIC DNA]</scope>
    <source>
        <strain evidence="2">STM 7183</strain>
    </source>
</reference>
<sequence>MSHDIDATRLSLLLNDLRLPAIKQIWSSFAERSDTEGWPAARLLMALAEHEIAERDRRRIERHLKDAKLLPGKTLENFDFDAVPMVSRAHVSALCAGDGWLRNGTNLILLGPSGLET</sequence>
<organism evidence="2 3">
    <name type="scientific">Paraburkholderia piptadeniae</name>
    <dbReference type="NCBI Taxonomy" id="1701573"/>
    <lineage>
        <taxon>Bacteria</taxon>
        <taxon>Pseudomonadati</taxon>
        <taxon>Pseudomonadota</taxon>
        <taxon>Betaproteobacteria</taxon>
        <taxon>Burkholderiales</taxon>
        <taxon>Burkholderiaceae</taxon>
        <taxon>Paraburkholderia</taxon>
    </lineage>
</organism>
<dbReference type="Pfam" id="PF01695">
    <property type="entry name" value="IstB_IS21"/>
    <property type="match status" value="1"/>
</dbReference>
<proteinExistence type="predicted"/>
<name>A0A1N7SR87_9BURK</name>
<accession>A0A1N7SR87</accession>
<evidence type="ECO:0000313" key="2">
    <source>
        <dbReference type="EMBL" id="SIT49447.1"/>
    </source>
</evidence>
<keyword evidence="3" id="KW-1185">Reference proteome</keyword>